<dbReference type="EMBL" id="PNBA02000007">
    <property type="protein sequence ID" value="KAG6418610.1"/>
    <property type="molecule type" value="Genomic_DNA"/>
</dbReference>
<reference evidence="1" key="2">
    <citation type="submission" date="2020-08" db="EMBL/GenBank/DDBJ databases">
        <title>Plant Genome Project.</title>
        <authorList>
            <person name="Zhang R.-G."/>
        </authorList>
    </citation>
    <scope>NUCLEOTIDE SEQUENCE</scope>
    <source>
        <strain evidence="1">Huo1</strain>
        <tissue evidence="1">Leaf</tissue>
    </source>
</reference>
<dbReference type="PANTHER" id="PTHR34935">
    <property type="entry name" value="PROTEIN TIC110, CHLOROPLASTIC"/>
    <property type="match status" value="1"/>
</dbReference>
<dbReference type="Proteomes" id="UP000298416">
    <property type="component" value="Unassembled WGS sequence"/>
</dbReference>
<keyword evidence="2" id="KW-1185">Reference proteome</keyword>
<protein>
    <submittedName>
        <fullName evidence="1">Uncharacterized protein</fullName>
    </submittedName>
</protein>
<accession>A0A8X8XUZ0</accession>
<dbReference type="GO" id="GO:0061927">
    <property type="term" value="C:TOC-TIC supercomplex I"/>
    <property type="evidence" value="ECO:0007669"/>
    <property type="project" value="TreeGrafter"/>
</dbReference>
<name>A0A8X8XUZ0_SALSN</name>
<dbReference type="GO" id="GO:0045037">
    <property type="term" value="P:protein import into chloroplast stroma"/>
    <property type="evidence" value="ECO:0007669"/>
    <property type="project" value="TreeGrafter"/>
</dbReference>
<sequence length="333" mass="36028">MVKGQSRRGSGNRGCGFEDGDEFAAVVVELSDCSIDAEKARQVVHELAQARLSNSLVQAVALLRQRNNQGVVNSLNDLLACDKAVPATPVSWEVPEELADLFLVYLKSDQAPEKVARVQYLLNISDSTAESLRAMKYKGSSNGSAEQEDIEHEHPVKAFGLAAIDSSGHLSPFKFSRNSPEGQLVMMMCGVEAVQRQLRSTTCPATSPSVLIAFASSPTAASILSGATPTVALRVYTISLPKSNPLLSISTFLSHLSPAQLPPSCGLPRPTASELRKKHHSAEWIFDLVEMEKLSDYIWKEAYSVVEQADGRAEQIHGTDSLQFLAASRIYGA</sequence>
<organism evidence="1">
    <name type="scientific">Salvia splendens</name>
    <name type="common">Scarlet sage</name>
    <dbReference type="NCBI Taxonomy" id="180675"/>
    <lineage>
        <taxon>Eukaryota</taxon>
        <taxon>Viridiplantae</taxon>
        <taxon>Streptophyta</taxon>
        <taxon>Embryophyta</taxon>
        <taxon>Tracheophyta</taxon>
        <taxon>Spermatophyta</taxon>
        <taxon>Magnoliopsida</taxon>
        <taxon>eudicotyledons</taxon>
        <taxon>Gunneridae</taxon>
        <taxon>Pentapetalae</taxon>
        <taxon>asterids</taxon>
        <taxon>lamiids</taxon>
        <taxon>Lamiales</taxon>
        <taxon>Lamiaceae</taxon>
        <taxon>Nepetoideae</taxon>
        <taxon>Mentheae</taxon>
        <taxon>Salviinae</taxon>
        <taxon>Salvia</taxon>
        <taxon>Salvia subgen. Calosphace</taxon>
        <taxon>core Calosphace</taxon>
    </lineage>
</organism>
<gene>
    <name evidence="1" type="ORF">SASPL_120814</name>
</gene>
<comment type="caution">
    <text evidence="1">The sequence shown here is derived from an EMBL/GenBank/DDBJ whole genome shotgun (WGS) entry which is preliminary data.</text>
</comment>
<evidence type="ECO:0000313" key="1">
    <source>
        <dbReference type="EMBL" id="KAG6418610.1"/>
    </source>
</evidence>
<evidence type="ECO:0000313" key="2">
    <source>
        <dbReference type="Proteomes" id="UP000298416"/>
    </source>
</evidence>
<dbReference type="InterPro" id="IPR031610">
    <property type="entry name" value="TIC110"/>
</dbReference>
<dbReference type="AlphaFoldDB" id="A0A8X8XUZ0"/>
<reference evidence="1" key="1">
    <citation type="submission" date="2018-01" db="EMBL/GenBank/DDBJ databases">
        <authorList>
            <person name="Mao J.F."/>
        </authorList>
    </citation>
    <scope>NUCLEOTIDE SEQUENCE</scope>
    <source>
        <strain evidence="1">Huo1</strain>
        <tissue evidence="1">Leaf</tissue>
    </source>
</reference>
<dbReference type="PANTHER" id="PTHR34935:SF3">
    <property type="entry name" value="PROTEIN TIC110, CHLOROPLASTIC"/>
    <property type="match status" value="1"/>
</dbReference>
<proteinExistence type="predicted"/>